<dbReference type="Pfam" id="PF07690">
    <property type="entry name" value="MFS_1"/>
    <property type="match status" value="1"/>
</dbReference>
<evidence type="ECO:0000256" key="7">
    <source>
        <dbReference type="SAM" id="Phobius"/>
    </source>
</evidence>
<dbReference type="AlphaFoldDB" id="A0AAD6E609"/>
<dbReference type="PANTHER" id="PTHR23501:SF199">
    <property type="entry name" value="MFS EFFLUX TRANSPORTER INPD-RELATED"/>
    <property type="match status" value="1"/>
</dbReference>
<dbReference type="Gene3D" id="1.20.1720.10">
    <property type="entry name" value="Multidrug resistance protein D"/>
    <property type="match status" value="1"/>
</dbReference>
<feature type="transmembrane region" description="Helical" evidence="7">
    <location>
        <begin position="430"/>
        <end position="449"/>
    </location>
</feature>
<keyword evidence="4 7" id="KW-1133">Transmembrane helix</keyword>
<keyword evidence="5 7" id="KW-0472">Membrane</keyword>
<dbReference type="CDD" id="cd17502">
    <property type="entry name" value="MFS_Azr1_MDR_like"/>
    <property type="match status" value="1"/>
</dbReference>
<gene>
    <name evidence="9" type="ORF">N7537_005361</name>
</gene>
<evidence type="ECO:0000256" key="1">
    <source>
        <dbReference type="ARBA" id="ARBA00004141"/>
    </source>
</evidence>
<feature type="transmembrane region" description="Helical" evidence="7">
    <location>
        <begin position="162"/>
        <end position="185"/>
    </location>
</feature>
<dbReference type="FunFam" id="1.20.1250.20:FF:000196">
    <property type="entry name" value="MFS toxin efflux pump (AflT)"/>
    <property type="match status" value="1"/>
</dbReference>
<sequence>MMDNNRRDNQIPPQPQSPEELAEDELVEKLELPRWHSISLTISLMLTLFCVSLDTTVLATAIPKITTQFHSLDDVAWYGSSYLFTTCAVQLQFGKIYSLFTTKWVFIWSLFVFEIGSLLCAAAPNSVALIVGRSIAGLGCAGISLGSFVVMTQLVPLRYRPIYTSLLTSMHGIASVAGPLLGGVFTDFSTWRWCFYINLPMGAIALACIIAFMPVLPPAERRDLNWKEIFQQLDPIGTVVLVPAVISLLLAIQWGGTKYAWDDGRIIALFVLSGVLTITFFTIQLWRKGKATIPLSIAKDHNILGAIWFSVCVGCTLTVFTYYLPIWFQAVKGVSATKSGIMNLPMILGLVIVSLIAGALTSWIGYYTPLLIVSAIITPVGAGMLTTLEVDSGIGYWFGYQVLMVVGLGIGVQTVMLVPQVTVPMKDMPIATTLLIFGQTLAGAIFLPVSQSVFQNQLVSNLHRYAPKANSSDIIAGGVTELRRIVSSEQLPSVLKAYNNALTQAFYVAVAMSSLSFFGCVWLDWISLKSPKNAAELSLPDTPTIELSTQR</sequence>
<dbReference type="SUPFAM" id="SSF103473">
    <property type="entry name" value="MFS general substrate transporter"/>
    <property type="match status" value="1"/>
</dbReference>
<comment type="similarity">
    <text evidence="2">Belongs to the major facilitator superfamily. TCR/Tet family.</text>
</comment>
<evidence type="ECO:0000259" key="8">
    <source>
        <dbReference type="PROSITE" id="PS50850"/>
    </source>
</evidence>
<dbReference type="InterPro" id="IPR036259">
    <property type="entry name" value="MFS_trans_sf"/>
</dbReference>
<feature type="transmembrane region" description="Helical" evidence="7">
    <location>
        <begin position="367"/>
        <end position="388"/>
    </location>
</feature>
<feature type="transmembrane region" description="Helical" evidence="7">
    <location>
        <begin position="394"/>
        <end position="418"/>
    </location>
</feature>
<proteinExistence type="inferred from homology"/>
<evidence type="ECO:0000313" key="10">
    <source>
        <dbReference type="Proteomes" id="UP001213799"/>
    </source>
</evidence>
<accession>A0AAD6E609</accession>
<organism evidence="9 10">
    <name type="scientific">Penicillium hordei</name>
    <dbReference type="NCBI Taxonomy" id="40994"/>
    <lineage>
        <taxon>Eukaryota</taxon>
        <taxon>Fungi</taxon>
        <taxon>Dikarya</taxon>
        <taxon>Ascomycota</taxon>
        <taxon>Pezizomycotina</taxon>
        <taxon>Eurotiomycetes</taxon>
        <taxon>Eurotiomycetidae</taxon>
        <taxon>Eurotiales</taxon>
        <taxon>Aspergillaceae</taxon>
        <taxon>Penicillium</taxon>
    </lineage>
</organism>
<feature type="transmembrane region" description="Helical" evidence="7">
    <location>
        <begin position="197"/>
        <end position="216"/>
    </location>
</feature>
<feature type="transmembrane region" description="Helical" evidence="7">
    <location>
        <begin position="38"/>
        <end position="63"/>
    </location>
</feature>
<comment type="caution">
    <text evidence="9">The sequence shown here is derived from an EMBL/GenBank/DDBJ whole genome shotgun (WGS) entry which is preliminary data.</text>
</comment>
<dbReference type="EMBL" id="JAQJAE010000003">
    <property type="protein sequence ID" value="KAJ5602405.1"/>
    <property type="molecule type" value="Genomic_DNA"/>
</dbReference>
<feature type="transmembrane region" description="Helical" evidence="7">
    <location>
        <begin position="505"/>
        <end position="523"/>
    </location>
</feature>
<evidence type="ECO:0000256" key="5">
    <source>
        <dbReference type="ARBA" id="ARBA00023136"/>
    </source>
</evidence>
<feature type="domain" description="Major facilitator superfamily (MFS) profile" evidence="8">
    <location>
        <begin position="40"/>
        <end position="551"/>
    </location>
</feature>
<feature type="transmembrane region" description="Helical" evidence="7">
    <location>
        <begin position="75"/>
        <end position="93"/>
    </location>
</feature>
<reference evidence="9" key="1">
    <citation type="journal article" date="2023" name="IMA Fungus">
        <title>Comparative genomic study of the Penicillium genus elucidates a diverse pangenome and 15 lateral gene transfer events.</title>
        <authorList>
            <person name="Petersen C."/>
            <person name="Sorensen T."/>
            <person name="Nielsen M.R."/>
            <person name="Sondergaard T.E."/>
            <person name="Sorensen J.L."/>
            <person name="Fitzpatrick D.A."/>
            <person name="Frisvad J.C."/>
            <person name="Nielsen K.L."/>
        </authorList>
    </citation>
    <scope>NUCLEOTIDE SEQUENCE</scope>
    <source>
        <strain evidence="9">IBT 12815</strain>
    </source>
</reference>
<name>A0AAD6E609_9EURO</name>
<dbReference type="GeneID" id="81586660"/>
<feature type="transmembrane region" description="Helical" evidence="7">
    <location>
        <begin position="236"/>
        <end position="254"/>
    </location>
</feature>
<feature type="transmembrane region" description="Helical" evidence="7">
    <location>
        <begin position="266"/>
        <end position="286"/>
    </location>
</feature>
<evidence type="ECO:0000256" key="6">
    <source>
        <dbReference type="SAM" id="MobiDB-lite"/>
    </source>
</evidence>
<evidence type="ECO:0000256" key="3">
    <source>
        <dbReference type="ARBA" id="ARBA00022692"/>
    </source>
</evidence>
<evidence type="ECO:0000256" key="2">
    <source>
        <dbReference type="ARBA" id="ARBA00007520"/>
    </source>
</evidence>
<keyword evidence="3 7" id="KW-0812">Transmembrane</keyword>
<dbReference type="Proteomes" id="UP001213799">
    <property type="component" value="Unassembled WGS sequence"/>
</dbReference>
<dbReference type="PANTHER" id="PTHR23501">
    <property type="entry name" value="MAJOR FACILITATOR SUPERFAMILY"/>
    <property type="match status" value="1"/>
</dbReference>
<evidence type="ECO:0000256" key="4">
    <source>
        <dbReference type="ARBA" id="ARBA00022989"/>
    </source>
</evidence>
<keyword evidence="10" id="KW-1185">Reference proteome</keyword>
<dbReference type="GO" id="GO:0005886">
    <property type="term" value="C:plasma membrane"/>
    <property type="evidence" value="ECO:0007669"/>
    <property type="project" value="TreeGrafter"/>
</dbReference>
<evidence type="ECO:0000313" key="9">
    <source>
        <dbReference type="EMBL" id="KAJ5602405.1"/>
    </source>
</evidence>
<dbReference type="RefSeq" id="XP_056752203.1">
    <property type="nucleotide sequence ID" value="XM_056896418.1"/>
</dbReference>
<feature type="transmembrane region" description="Helical" evidence="7">
    <location>
        <begin position="105"/>
        <end position="124"/>
    </location>
</feature>
<reference evidence="9" key="2">
    <citation type="submission" date="2023-01" db="EMBL/GenBank/DDBJ databases">
        <authorList>
            <person name="Petersen C."/>
        </authorList>
    </citation>
    <scope>NUCLEOTIDE SEQUENCE</scope>
    <source>
        <strain evidence="9">IBT 12815</strain>
    </source>
</reference>
<feature type="transmembrane region" description="Helical" evidence="7">
    <location>
        <begin position="130"/>
        <end position="150"/>
    </location>
</feature>
<dbReference type="InterPro" id="IPR011701">
    <property type="entry name" value="MFS"/>
</dbReference>
<feature type="region of interest" description="Disordered" evidence="6">
    <location>
        <begin position="1"/>
        <end position="20"/>
    </location>
</feature>
<feature type="transmembrane region" description="Helical" evidence="7">
    <location>
        <begin position="340"/>
        <end position="360"/>
    </location>
</feature>
<protein>
    <submittedName>
        <fullName evidence="9">MFS transporter</fullName>
    </submittedName>
</protein>
<dbReference type="PROSITE" id="PS50850">
    <property type="entry name" value="MFS"/>
    <property type="match status" value="1"/>
</dbReference>
<dbReference type="FunFam" id="1.20.1720.10:FF:000012">
    <property type="entry name" value="MFS toxin efflux pump (AflT)"/>
    <property type="match status" value="1"/>
</dbReference>
<dbReference type="Gene3D" id="1.20.1250.20">
    <property type="entry name" value="MFS general substrate transporter like domains"/>
    <property type="match status" value="1"/>
</dbReference>
<dbReference type="InterPro" id="IPR020846">
    <property type="entry name" value="MFS_dom"/>
</dbReference>
<dbReference type="GO" id="GO:0022857">
    <property type="term" value="F:transmembrane transporter activity"/>
    <property type="evidence" value="ECO:0007669"/>
    <property type="project" value="InterPro"/>
</dbReference>
<comment type="subcellular location">
    <subcellularLocation>
        <location evidence="1">Membrane</location>
        <topology evidence="1">Multi-pass membrane protein</topology>
    </subcellularLocation>
</comment>
<feature type="transmembrane region" description="Helical" evidence="7">
    <location>
        <begin position="307"/>
        <end position="328"/>
    </location>
</feature>